<evidence type="ECO:0000256" key="1">
    <source>
        <dbReference type="SAM" id="MobiDB-lite"/>
    </source>
</evidence>
<sequence length="325" mass="36214">MTLSSPFAWDTGRDGGENAIGVSKSRSPRRTNATVHATVEGSSPRWHLPGRAHVPQPYENHISSGLSEFIQNRTARKPGSAGFGGSRRHFPVIQTPTQREPQLSTANNVDYYKRMEGAGGSSPNAGGRHGYRRHLSYVVPPKPVERVQRLKQFPRESSGDILWDASNRGAQKKEKQVRFAGGEAKRDGGAHSGPTYPEPNLPRLGRTFKKLETSITRPEQSLADTLGRRVKVNTKDFKNSDRAGAQRILRGTPSRVEDETSLSGESFFGRKVDLITFKRFVSNLSTAPRVPLMESLKRSSHDQRVRETNREIAVVKDLDNWKHSI</sequence>
<proteinExistence type="predicted"/>
<name>A0AAX4PM86_9CHLO</name>
<organism evidence="2 3">
    <name type="scientific">Chloropicon roscoffensis</name>
    <dbReference type="NCBI Taxonomy" id="1461544"/>
    <lineage>
        <taxon>Eukaryota</taxon>
        <taxon>Viridiplantae</taxon>
        <taxon>Chlorophyta</taxon>
        <taxon>Chloropicophyceae</taxon>
        <taxon>Chloropicales</taxon>
        <taxon>Chloropicaceae</taxon>
        <taxon>Chloropicon</taxon>
    </lineage>
</organism>
<gene>
    <name evidence="2" type="ORF">HKI87_19g88150</name>
</gene>
<evidence type="ECO:0000313" key="2">
    <source>
        <dbReference type="EMBL" id="WZN67242.1"/>
    </source>
</evidence>
<feature type="compositionally biased region" description="Basic and acidic residues" evidence="1">
    <location>
        <begin position="171"/>
        <end position="189"/>
    </location>
</feature>
<feature type="region of interest" description="Disordered" evidence="1">
    <location>
        <begin position="1"/>
        <end position="32"/>
    </location>
</feature>
<dbReference type="Proteomes" id="UP001472866">
    <property type="component" value="Chromosome 19"/>
</dbReference>
<keyword evidence="3" id="KW-1185">Reference proteome</keyword>
<feature type="region of interest" description="Disordered" evidence="1">
    <location>
        <begin position="169"/>
        <end position="204"/>
    </location>
</feature>
<accession>A0AAX4PM86</accession>
<evidence type="ECO:0000313" key="3">
    <source>
        <dbReference type="Proteomes" id="UP001472866"/>
    </source>
</evidence>
<dbReference type="EMBL" id="CP151519">
    <property type="protein sequence ID" value="WZN67242.1"/>
    <property type="molecule type" value="Genomic_DNA"/>
</dbReference>
<reference evidence="2 3" key="1">
    <citation type="submission" date="2024-03" db="EMBL/GenBank/DDBJ databases">
        <title>Complete genome sequence of the green alga Chloropicon roscoffensis RCC1871.</title>
        <authorList>
            <person name="Lemieux C."/>
            <person name="Pombert J.-F."/>
            <person name="Otis C."/>
            <person name="Turmel M."/>
        </authorList>
    </citation>
    <scope>NUCLEOTIDE SEQUENCE [LARGE SCALE GENOMIC DNA]</scope>
    <source>
        <strain evidence="2 3">RCC1871</strain>
    </source>
</reference>
<dbReference type="AlphaFoldDB" id="A0AAX4PM86"/>
<protein>
    <submittedName>
        <fullName evidence="2">Uncharacterized protein</fullName>
    </submittedName>
</protein>